<evidence type="ECO:0000313" key="3">
    <source>
        <dbReference type="Proteomes" id="UP000008221"/>
    </source>
</evidence>
<keyword evidence="3" id="KW-1185">Reference proteome</keyword>
<gene>
    <name evidence="2" type="ordered locus">Acel_0523</name>
</gene>
<dbReference type="OrthoDB" id="9802771at2"/>
<proteinExistence type="predicted"/>
<dbReference type="EMBL" id="CP000481">
    <property type="protein sequence ID" value="ABK52296.1"/>
    <property type="molecule type" value="Genomic_DNA"/>
</dbReference>
<dbReference type="InterPro" id="IPR052541">
    <property type="entry name" value="SQRD"/>
</dbReference>
<evidence type="ECO:0000259" key="1">
    <source>
        <dbReference type="Pfam" id="PF07992"/>
    </source>
</evidence>
<dbReference type="Proteomes" id="UP000008221">
    <property type="component" value="Chromosome"/>
</dbReference>
<organism evidence="2 3">
    <name type="scientific">Acidothermus cellulolyticus (strain ATCC 43068 / DSM 8971 / 11B)</name>
    <dbReference type="NCBI Taxonomy" id="351607"/>
    <lineage>
        <taxon>Bacteria</taxon>
        <taxon>Bacillati</taxon>
        <taxon>Actinomycetota</taxon>
        <taxon>Actinomycetes</taxon>
        <taxon>Acidothermales</taxon>
        <taxon>Acidothermaceae</taxon>
        <taxon>Acidothermus</taxon>
    </lineage>
</organism>
<evidence type="ECO:0000313" key="2">
    <source>
        <dbReference type="EMBL" id="ABK52296.1"/>
    </source>
</evidence>
<dbReference type="PANTHER" id="PTHR43755">
    <property type="match status" value="1"/>
</dbReference>
<accession>A0LS86</accession>
<dbReference type="Pfam" id="PF07992">
    <property type="entry name" value="Pyr_redox_2"/>
    <property type="match status" value="1"/>
</dbReference>
<reference evidence="2 3" key="1">
    <citation type="journal article" date="2009" name="Genome Res.">
        <title>Complete genome of the cellulolytic thermophile Acidothermus cellulolyticus 11B provides insights into its ecophysiological and evolutionary adaptations.</title>
        <authorList>
            <person name="Barabote R.D."/>
            <person name="Xie G."/>
            <person name="Leu D.H."/>
            <person name="Normand P."/>
            <person name="Necsulea A."/>
            <person name="Daubin V."/>
            <person name="Medigue C."/>
            <person name="Adney W.S."/>
            <person name="Xu X.C."/>
            <person name="Lapidus A."/>
            <person name="Parales R.E."/>
            <person name="Detter C."/>
            <person name="Pujic P."/>
            <person name="Bruce D."/>
            <person name="Lavire C."/>
            <person name="Challacombe J.F."/>
            <person name="Brettin T.S."/>
            <person name="Berry A.M."/>
        </authorList>
    </citation>
    <scope>NUCLEOTIDE SEQUENCE [LARGE SCALE GENOMIC DNA]</scope>
    <source>
        <strain evidence="3">ATCC 43068 / DSM 8971 / 11B</strain>
    </source>
</reference>
<dbReference type="InterPro" id="IPR023753">
    <property type="entry name" value="FAD/NAD-binding_dom"/>
</dbReference>
<sequence>MDTRHRPRIVVLGGGVGGTLTANLLARRLGTRAQVTLVDRTGLHIYQPSFLYAAFRPLPTRSLGRDLRSLLRRDIRLVVDEVTTIDPASRTAGLRHGQNLEYDFLVIALGSQLAPERIPGLAEGSHNFYSLAGAQRLHTALHEFSGGTVLVGVAGIPYKCPPAPIEFTFLLDDYLRRRGLRSATTIRFLSPLNRAFTIASASRMIEPIFEERRIELHTFVNVAAVDPEKHIVTTLEDETYDYDLAVIVPPHTTPAVLRNAGLTDGDWVPVDRQTLAVRGQENVYAIGDCTDLPISKAGSTAHFEARVVAERITAAVEQRPVDPTRGTYHGKVMCFLETGGGKATYLVFDYDHEPRPPQPSRIWHLGKAVLNQAYWVTVPQGRL</sequence>
<dbReference type="FunCoup" id="A0LS86">
    <property type="interactions" value="73"/>
</dbReference>
<dbReference type="eggNOG" id="COG0446">
    <property type="taxonomic scope" value="Bacteria"/>
</dbReference>
<dbReference type="PANTHER" id="PTHR43755:SF1">
    <property type="entry name" value="FAD-DEPENDENT PYRIDINE NUCLEOTIDE-DISULPHIDE OXIDOREDUCTASE"/>
    <property type="match status" value="1"/>
</dbReference>
<dbReference type="SUPFAM" id="SSF51905">
    <property type="entry name" value="FAD/NAD(P)-binding domain"/>
    <property type="match status" value="2"/>
</dbReference>
<protein>
    <submittedName>
        <fullName evidence="2">FAD-dependent pyridine nucleotide-disulfide oxidoreductase</fullName>
    </submittedName>
</protein>
<dbReference type="KEGG" id="ace:Acel_0523"/>
<dbReference type="AlphaFoldDB" id="A0LS86"/>
<dbReference type="STRING" id="351607.Acel_0523"/>
<dbReference type="HOGENOM" id="CLU_030742_5_0_11"/>
<name>A0LS86_ACIC1</name>
<feature type="domain" description="FAD/NAD(P)-binding" evidence="1">
    <location>
        <begin position="8"/>
        <end position="306"/>
    </location>
</feature>
<dbReference type="GO" id="GO:0016491">
    <property type="term" value="F:oxidoreductase activity"/>
    <property type="evidence" value="ECO:0007669"/>
    <property type="project" value="InterPro"/>
</dbReference>
<dbReference type="InParanoid" id="A0LS86"/>
<dbReference type="InterPro" id="IPR036188">
    <property type="entry name" value="FAD/NAD-bd_sf"/>
</dbReference>
<dbReference type="Gene3D" id="3.50.50.60">
    <property type="entry name" value="FAD/NAD(P)-binding domain"/>
    <property type="match status" value="2"/>
</dbReference>